<dbReference type="InParanoid" id="A0A2P5C3E1"/>
<reference evidence="2" key="1">
    <citation type="submission" date="2016-06" db="EMBL/GenBank/DDBJ databases">
        <title>Parallel loss of symbiosis genes in relatives of nitrogen-fixing non-legume Parasponia.</title>
        <authorList>
            <person name="Van Velzen R."/>
            <person name="Holmer R."/>
            <person name="Bu F."/>
            <person name="Rutten L."/>
            <person name="Van Zeijl A."/>
            <person name="Liu W."/>
            <person name="Santuari L."/>
            <person name="Cao Q."/>
            <person name="Sharma T."/>
            <person name="Shen D."/>
            <person name="Roswanjaya Y."/>
            <person name="Wardhani T."/>
            <person name="Kalhor M.S."/>
            <person name="Jansen J."/>
            <person name="Van den Hoogen J."/>
            <person name="Gungor B."/>
            <person name="Hartog M."/>
            <person name="Hontelez J."/>
            <person name="Verver J."/>
            <person name="Yang W.-C."/>
            <person name="Schijlen E."/>
            <person name="Repin R."/>
            <person name="Schilthuizen M."/>
            <person name="Schranz E."/>
            <person name="Heidstra R."/>
            <person name="Miyata K."/>
            <person name="Fedorova E."/>
            <person name="Kohlen W."/>
            <person name="Bisseling T."/>
            <person name="Smit S."/>
            <person name="Geurts R."/>
        </authorList>
    </citation>
    <scope>NUCLEOTIDE SEQUENCE [LARGE SCALE GENOMIC DNA]</scope>
    <source>
        <strain evidence="2">cv. RG33-2</strain>
    </source>
</reference>
<gene>
    <name evidence="1" type="ORF">TorRG33x02_299160</name>
</gene>
<dbReference type="EMBL" id="JXTC01000420">
    <property type="protein sequence ID" value="PON55529.1"/>
    <property type="molecule type" value="Genomic_DNA"/>
</dbReference>
<comment type="caution">
    <text evidence="1">The sequence shown here is derived from an EMBL/GenBank/DDBJ whole genome shotgun (WGS) entry which is preliminary data.</text>
</comment>
<accession>A0A2P5C3E1</accession>
<organism evidence="1 2">
    <name type="scientific">Trema orientale</name>
    <name type="common">Charcoal tree</name>
    <name type="synonym">Celtis orientalis</name>
    <dbReference type="NCBI Taxonomy" id="63057"/>
    <lineage>
        <taxon>Eukaryota</taxon>
        <taxon>Viridiplantae</taxon>
        <taxon>Streptophyta</taxon>
        <taxon>Embryophyta</taxon>
        <taxon>Tracheophyta</taxon>
        <taxon>Spermatophyta</taxon>
        <taxon>Magnoliopsida</taxon>
        <taxon>eudicotyledons</taxon>
        <taxon>Gunneridae</taxon>
        <taxon>Pentapetalae</taxon>
        <taxon>rosids</taxon>
        <taxon>fabids</taxon>
        <taxon>Rosales</taxon>
        <taxon>Cannabaceae</taxon>
        <taxon>Trema</taxon>
    </lineage>
</organism>
<dbReference type="Proteomes" id="UP000237000">
    <property type="component" value="Unassembled WGS sequence"/>
</dbReference>
<proteinExistence type="predicted"/>
<name>A0A2P5C3E1_TREOI</name>
<dbReference type="AlphaFoldDB" id="A0A2P5C3E1"/>
<sequence>MGGEARCLTPHPLRMPTRGEFLATSFFRKENQTFPAAPPRALSSVVCVSRFTRPGTVLFILPLCPSLSVLETRDSTRINHKLFKSDIHREKDRVGEERESESEKLQLKATKTITHPSLSSRAHFSQRERERADLVATSDPVRFSGHIITGMSASDDLTSYFSLSLRPFWLDLDLSTLRRAFSSTDYRI</sequence>
<protein>
    <submittedName>
        <fullName evidence="1">Uncharacterized protein</fullName>
    </submittedName>
</protein>
<evidence type="ECO:0000313" key="1">
    <source>
        <dbReference type="EMBL" id="PON55529.1"/>
    </source>
</evidence>
<keyword evidence="2" id="KW-1185">Reference proteome</keyword>
<evidence type="ECO:0000313" key="2">
    <source>
        <dbReference type="Proteomes" id="UP000237000"/>
    </source>
</evidence>